<name>A0ABN6YK19_9MICO</name>
<gene>
    <name evidence="2" type="ORF">GCM10025872_13450</name>
</gene>
<dbReference type="CDD" id="cd03024">
    <property type="entry name" value="DsbA_FrnE"/>
    <property type="match status" value="1"/>
</dbReference>
<dbReference type="Proteomes" id="UP001321421">
    <property type="component" value="Chromosome"/>
</dbReference>
<dbReference type="InterPro" id="IPR036249">
    <property type="entry name" value="Thioredoxin-like_sf"/>
</dbReference>
<evidence type="ECO:0000259" key="1">
    <source>
        <dbReference type="Pfam" id="PF01323"/>
    </source>
</evidence>
<dbReference type="InterPro" id="IPR001853">
    <property type="entry name" value="DSBA-like_thioredoxin_dom"/>
</dbReference>
<evidence type="ECO:0000313" key="3">
    <source>
        <dbReference type="Proteomes" id="UP001321421"/>
    </source>
</evidence>
<proteinExistence type="predicted"/>
<reference evidence="3" key="1">
    <citation type="journal article" date="2019" name="Int. J. Syst. Evol. Microbiol.">
        <title>The Global Catalogue of Microorganisms (GCM) 10K type strain sequencing project: providing services to taxonomists for standard genome sequencing and annotation.</title>
        <authorList>
            <consortium name="The Broad Institute Genomics Platform"/>
            <consortium name="The Broad Institute Genome Sequencing Center for Infectious Disease"/>
            <person name="Wu L."/>
            <person name="Ma J."/>
        </authorList>
    </citation>
    <scope>NUCLEOTIDE SEQUENCE [LARGE SCALE GENOMIC DNA]</scope>
    <source>
        <strain evidence="3">NBRC 110608</strain>
    </source>
</reference>
<dbReference type="Gene3D" id="3.40.30.10">
    <property type="entry name" value="Glutaredoxin"/>
    <property type="match status" value="1"/>
</dbReference>
<dbReference type="PANTHER" id="PTHR13887:SF41">
    <property type="entry name" value="THIOREDOXIN SUPERFAMILY PROTEIN"/>
    <property type="match status" value="1"/>
</dbReference>
<feature type="domain" description="DSBA-like thioredoxin" evidence="1">
    <location>
        <begin position="59"/>
        <end position="260"/>
    </location>
</feature>
<dbReference type="EMBL" id="AP027735">
    <property type="protein sequence ID" value="BDZ57688.1"/>
    <property type="molecule type" value="Genomic_DNA"/>
</dbReference>
<organism evidence="2 3">
    <name type="scientific">Barrientosiimonas endolithica</name>
    <dbReference type="NCBI Taxonomy" id="1535208"/>
    <lineage>
        <taxon>Bacteria</taxon>
        <taxon>Bacillati</taxon>
        <taxon>Actinomycetota</taxon>
        <taxon>Actinomycetes</taxon>
        <taxon>Micrococcales</taxon>
        <taxon>Dermacoccaceae</taxon>
        <taxon>Barrientosiimonas</taxon>
    </lineage>
</organism>
<sequence length="296" mass="31879">MLAAVRTELPATALVLTLHESQREAVPFDAAWVRLDSPPSPAPRRNSSASEALVPDMKIEIWSDVACPFCYIGERHLDLALEGFAHRDDVEIVPRSFELDPSATPGEHTPMAEALAAKFGTTPAQVEAMQRGIGEKAQAVGLEFDTRKSSTTNTFDAHRLVHLAEQSGRGRELMHALMTGYFAHGLRAGDRDELVRVATEVGLDESRVRDVLAGEEFADDVRADEAKARATGITGVPFFLIDGKYAVSGAQPVEAFRSALDEVWAKEHPVQVLGGDDAAVCTDDSCALPGTSTTQA</sequence>
<dbReference type="PANTHER" id="PTHR13887">
    <property type="entry name" value="GLUTATHIONE S-TRANSFERASE KAPPA"/>
    <property type="match status" value="1"/>
</dbReference>
<evidence type="ECO:0000313" key="2">
    <source>
        <dbReference type="EMBL" id="BDZ57688.1"/>
    </source>
</evidence>
<keyword evidence="3" id="KW-1185">Reference proteome</keyword>
<dbReference type="Pfam" id="PF01323">
    <property type="entry name" value="DSBA"/>
    <property type="match status" value="1"/>
</dbReference>
<accession>A0ABN6YK19</accession>
<dbReference type="SUPFAM" id="SSF52833">
    <property type="entry name" value="Thioredoxin-like"/>
    <property type="match status" value="1"/>
</dbReference>
<protein>
    <submittedName>
        <fullName evidence="2">DSBA oxidoreductase</fullName>
    </submittedName>
</protein>